<accession>A0A0P7C7H2</accession>
<dbReference type="SUPFAM" id="SSF53218">
    <property type="entry name" value="Molybdenum cofactor biosynthesis proteins"/>
    <property type="match status" value="1"/>
</dbReference>
<evidence type="ECO:0000313" key="8">
    <source>
        <dbReference type="EMBL" id="KPM48358.1"/>
    </source>
</evidence>
<dbReference type="InterPro" id="IPR001453">
    <property type="entry name" value="MoaB/Mog_dom"/>
</dbReference>
<dbReference type="SUPFAM" id="SSF63867">
    <property type="entry name" value="MoeA C-terminal domain-like"/>
    <property type="match status" value="1"/>
</dbReference>
<dbReference type="Pfam" id="PF03454">
    <property type="entry name" value="MoeA_C"/>
    <property type="match status" value="1"/>
</dbReference>
<comment type="caution">
    <text evidence="8">The sequence shown here is derived from an EMBL/GenBank/DDBJ whole genome shotgun (WGS) entry which is preliminary data.</text>
</comment>
<keyword evidence="6" id="KW-0500">Molybdenum</keyword>
<proteinExistence type="inferred from homology"/>
<evidence type="ECO:0000256" key="1">
    <source>
        <dbReference type="ARBA" id="ARBA00002901"/>
    </source>
</evidence>
<dbReference type="InterPro" id="IPR036688">
    <property type="entry name" value="MoeA_C_domain_IV_sf"/>
</dbReference>
<dbReference type="UniPathway" id="UPA00344"/>
<reference evidence="8 9" key="1">
    <citation type="submission" date="2015-07" db="EMBL/GenBank/DDBJ databases">
        <title>The draft genome sequence of Leadbetterella sp. JN14-9.</title>
        <authorList>
            <person name="Liu Y."/>
            <person name="Du J."/>
            <person name="Shao Z."/>
        </authorList>
    </citation>
    <scope>NUCLEOTIDE SEQUENCE [LARGE SCALE GENOMIC DNA]</scope>
    <source>
        <strain evidence="8 9">JN14-9</strain>
    </source>
</reference>
<dbReference type="GO" id="GO:0005829">
    <property type="term" value="C:cytosol"/>
    <property type="evidence" value="ECO:0007669"/>
    <property type="project" value="TreeGrafter"/>
</dbReference>
<dbReference type="RefSeq" id="WP_055145752.1">
    <property type="nucleotide sequence ID" value="NZ_JXSZ01000006.1"/>
</dbReference>
<dbReference type="GO" id="GO:0006777">
    <property type="term" value="P:Mo-molybdopterin cofactor biosynthetic process"/>
    <property type="evidence" value="ECO:0007669"/>
    <property type="project" value="UniProtKB-UniRule"/>
</dbReference>
<dbReference type="STRING" id="1605367.AFM12_06840"/>
<dbReference type="Proteomes" id="UP000050454">
    <property type="component" value="Unassembled WGS sequence"/>
</dbReference>
<dbReference type="EC" id="2.10.1.1" evidence="6"/>
<dbReference type="EMBL" id="LGTQ01000006">
    <property type="protein sequence ID" value="KPM48358.1"/>
    <property type="molecule type" value="Genomic_DNA"/>
</dbReference>
<organism evidence="8 9">
    <name type="scientific">Jiulongibacter sediminis</name>
    <dbReference type="NCBI Taxonomy" id="1605367"/>
    <lineage>
        <taxon>Bacteria</taxon>
        <taxon>Pseudomonadati</taxon>
        <taxon>Bacteroidota</taxon>
        <taxon>Cytophagia</taxon>
        <taxon>Cytophagales</taxon>
        <taxon>Leadbetterellaceae</taxon>
        <taxon>Jiulongibacter</taxon>
    </lineage>
</organism>
<dbReference type="SMART" id="SM00852">
    <property type="entry name" value="MoCF_biosynth"/>
    <property type="match status" value="1"/>
</dbReference>
<gene>
    <name evidence="8" type="ORF">AFM12_06840</name>
</gene>
<dbReference type="CDD" id="cd00887">
    <property type="entry name" value="MoeA"/>
    <property type="match status" value="1"/>
</dbReference>
<feature type="domain" description="MoaB/Mog" evidence="7">
    <location>
        <begin position="177"/>
        <end position="314"/>
    </location>
</feature>
<dbReference type="Gene3D" id="2.170.190.11">
    <property type="entry name" value="Molybdopterin biosynthesis moea protein, domain 3"/>
    <property type="match status" value="1"/>
</dbReference>
<evidence type="ECO:0000256" key="6">
    <source>
        <dbReference type="RuleBase" id="RU365090"/>
    </source>
</evidence>
<comment type="function">
    <text evidence="1 6">Catalyzes the insertion of molybdate into adenylated molybdopterin with the concomitant release of AMP.</text>
</comment>
<dbReference type="NCBIfam" id="TIGR00177">
    <property type="entry name" value="molyb_syn"/>
    <property type="match status" value="1"/>
</dbReference>
<evidence type="ECO:0000256" key="2">
    <source>
        <dbReference type="ARBA" id="ARBA00005046"/>
    </source>
</evidence>
<comment type="similarity">
    <text evidence="3 6">Belongs to the MoeA family.</text>
</comment>
<sequence length="396" mass="43845">MDFISVKQATELILNETRDFGVEPVPFWGSVGRVLAEDICADRDFPPFNRVTMDGFAFRAEDYVSGCRTFNILGTQYAGEAAVRLNQKETAVEVMTGTPLPEGADSVIRVEDTTVLDGKLILPDGLEVKKNIHYQGIDRKKGDVILKKGHQLKSPDLAVLATVGKSEVLVKKRPKVAVITSGDELVEVHETPEPHQIRKSNVYAISEHISNSCETTDQFHIADDLAETVSKLDELLNNYDALILSGGVSAGKKDYMPTAMEKVGVEKVFYKIQQRPGKPMWFGKKGEKVVFALPGNPVSAFMCAVRYVKPWLEACFGLQPKTEHAQLGVEVTFVPKLSYFMQVQLANDKGVLKALPNEGHGSGDLANLSDADAFLEMELREGSQYDEGEVFRVWKY</sequence>
<keyword evidence="9" id="KW-1185">Reference proteome</keyword>
<dbReference type="SUPFAM" id="SSF63882">
    <property type="entry name" value="MoeA N-terminal region -like"/>
    <property type="match status" value="1"/>
</dbReference>
<dbReference type="InterPro" id="IPR036135">
    <property type="entry name" value="MoeA_linker/N_sf"/>
</dbReference>
<dbReference type="OrthoDB" id="9804758at2"/>
<dbReference type="InterPro" id="IPR005110">
    <property type="entry name" value="MoeA_linker/N"/>
</dbReference>
<dbReference type="InterPro" id="IPR036425">
    <property type="entry name" value="MoaB/Mog-like_dom_sf"/>
</dbReference>
<comment type="cofactor">
    <cofactor evidence="6">
        <name>Mg(2+)</name>
        <dbReference type="ChEBI" id="CHEBI:18420"/>
    </cofactor>
</comment>
<dbReference type="Gene3D" id="3.90.105.10">
    <property type="entry name" value="Molybdopterin biosynthesis moea protein, domain 2"/>
    <property type="match status" value="1"/>
</dbReference>
<dbReference type="Pfam" id="PF00994">
    <property type="entry name" value="MoCF_biosynth"/>
    <property type="match status" value="1"/>
</dbReference>
<dbReference type="Pfam" id="PF03453">
    <property type="entry name" value="MoeA_N"/>
    <property type="match status" value="1"/>
</dbReference>
<evidence type="ECO:0000256" key="4">
    <source>
        <dbReference type="ARBA" id="ARBA00023150"/>
    </source>
</evidence>
<dbReference type="GO" id="GO:0046872">
    <property type="term" value="F:metal ion binding"/>
    <property type="evidence" value="ECO:0007669"/>
    <property type="project" value="UniProtKB-UniRule"/>
</dbReference>
<name>A0A0P7C7H2_9BACT</name>
<evidence type="ECO:0000259" key="7">
    <source>
        <dbReference type="SMART" id="SM00852"/>
    </source>
</evidence>
<protein>
    <recommendedName>
        <fullName evidence="6">Molybdopterin molybdenumtransferase</fullName>
        <ecNumber evidence="6">2.10.1.1</ecNumber>
    </recommendedName>
</protein>
<dbReference type="InterPro" id="IPR038987">
    <property type="entry name" value="MoeA-like"/>
</dbReference>
<dbReference type="Gene3D" id="2.40.340.10">
    <property type="entry name" value="MoeA, C-terminal, domain IV"/>
    <property type="match status" value="1"/>
</dbReference>
<dbReference type="PANTHER" id="PTHR10192:SF5">
    <property type="entry name" value="GEPHYRIN"/>
    <property type="match status" value="1"/>
</dbReference>
<dbReference type="GO" id="GO:0061599">
    <property type="term" value="F:molybdopterin molybdotransferase activity"/>
    <property type="evidence" value="ECO:0007669"/>
    <property type="project" value="UniProtKB-UniRule"/>
</dbReference>
<dbReference type="PATRIC" id="fig|1605367.3.peg.2739"/>
<evidence type="ECO:0000256" key="3">
    <source>
        <dbReference type="ARBA" id="ARBA00010763"/>
    </source>
</evidence>
<evidence type="ECO:0000313" key="9">
    <source>
        <dbReference type="Proteomes" id="UP000050454"/>
    </source>
</evidence>
<dbReference type="InterPro" id="IPR005111">
    <property type="entry name" value="MoeA_C_domain_IV"/>
</dbReference>
<dbReference type="AlphaFoldDB" id="A0A0P7C7H2"/>
<keyword evidence="6" id="KW-0479">Metal-binding</keyword>
<comment type="pathway">
    <text evidence="2 6">Cofactor biosynthesis; molybdopterin biosynthesis.</text>
</comment>
<comment type="catalytic activity">
    <reaction evidence="5">
        <text>adenylyl-molybdopterin + molybdate = Mo-molybdopterin + AMP + H(+)</text>
        <dbReference type="Rhea" id="RHEA:35047"/>
        <dbReference type="ChEBI" id="CHEBI:15378"/>
        <dbReference type="ChEBI" id="CHEBI:36264"/>
        <dbReference type="ChEBI" id="CHEBI:62727"/>
        <dbReference type="ChEBI" id="CHEBI:71302"/>
        <dbReference type="ChEBI" id="CHEBI:456215"/>
        <dbReference type="EC" id="2.10.1.1"/>
    </reaction>
</comment>
<keyword evidence="6" id="KW-0808">Transferase</keyword>
<keyword evidence="4 6" id="KW-0501">Molybdenum cofactor biosynthesis</keyword>
<evidence type="ECO:0000256" key="5">
    <source>
        <dbReference type="ARBA" id="ARBA00047317"/>
    </source>
</evidence>
<dbReference type="Gene3D" id="3.40.980.10">
    <property type="entry name" value="MoaB/Mog-like domain"/>
    <property type="match status" value="1"/>
</dbReference>
<dbReference type="PANTHER" id="PTHR10192">
    <property type="entry name" value="MOLYBDOPTERIN BIOSYNTHESIS PROTEIN"/>
    <property type="match status" value="1"/>
</dbReference>
<keyword evidence="6" id="KW-0460">Magnesium</keyword>